<evidence type="ECO:0000313" key="2">
    <source>
        <dbReference type="EMBL" id="MFC4267348.1"/>
    </source>
</evidence>
<dbReference type="RefSeq" id="WP_377407179.1">
    <property type="nucleotide sequence ID" value="NZ_JBHSCY010000001.1"/>
</dbReference>
<dbReference type="Proteomes" id="UP001595826">
    <property type="component" value="Unassembled WGS sequence"/>
</dbReference>
<name>A0ABV8R584_9FLAO</name>
<proteinExistence type="predicted"/>
<keyword evidence="1" id="KW-0175">Coiled coil</keyword>
<comment type="caution">
    <text evidence="2">The sequence shown here is derived from an EMBL/GenBank/DDBJ whole genome shotgun (WGS) entry which is preliminary data.</text>
</comment>
<reference evidence="3" key="1">
    <citation type="journal article" date="2019" name="Int. J. Syst. Evol. Microbiol.">
        <title>The Global Catalogue of Microorganisms (GCM) 10K type strain sequencing project: providing services to taxonomists for standard genome sequencing and annotation.</title>
        <authorList>
            <consortium name="The Broad Institute Genomics Platform"/>
            <consortium name="The Broad Institute Genome Sequencing Center for Infectious Disease"/>
            <person name="Wu L."/>
            <person name="Ma J."/>
        </authorList>
    </citation>
    <scope>NUCLEOTIDE SEQUENCE [LARGE SCALE GENOMIC DNA]</scope>
    <source>
        <strain evidence="3">CECT 8655</strain>
    </source>
</reference>
<gene>
    <name evidence="2" type="ORF">ACFOWD_00390</name>
</gene>
<sequence length="60" mass="7137">MNSDIVYQVAKALPMEEQLLLFEKLKNDFKRLESNTKKANFEFKKSDAIHYLLTNIFNKK</sequence>
<keyword evidence="3" id="KW-1185">Reference proteome</keyword>
<evidence type="ECO:0000313" key="3">
    <source>
        <dbReference type="Proteomes" id="UP001595826"/>
    </source>
</evidence>
<protein>
    <submittedName>
        <fullName evidence="2">Uncharacterized protein</fullName>
    </submittedName>
</protein>
<feature type="coiled-coil region" evidence="1">
    <location>
        <begin position="15"/>
        <end position="42"/>
    </location>
</feature>
<evidence type="ECO:0000256" key="1">
    <source>
        <dbReference type="SAM" id="Coils"/>
    </source>
</evidence>
<accession>A0ABV8R584</accession>
<organism evidence="2 3">
    <name type="scientific">Polaribacter marinivivus</name>
    <dbReference type="NCBI Taxonomy" id="1524260"/>
    <lineage>
        <taxon>Bacteria</taxon>
        <taxon>Pseudomonadati</taxon>
        <taxon>Bacteroidota</taxon>
        <taxon>Flavobacteriia</taxon>
        <taxon>Flavobacteriales</taxon>
        <taxon>Flavobacteriaceae</taxon>
    </lineage>
</organism>
<dbReference type="EMBL" id="JBHSCY010000001">
    <property type="protein sequence ID" value="MFC4267348.1"/>
    <property type="molecule type" value="Genomic_DNA"/>
</dbReference>